<dbReference type="Pfam" id="PF01490">
    <property type="entry name" value="Aa_trans"/>
    <property type="match status" value="1"/>
</dbReference>
<feature type="transmembrane region" description="Helical" evidence="15">
    <location>
        <begin position="169"/>
        <end position="188"/>
    </location>
</feature>
<keyword evidence="11" id="KW-1015">Disulfide bond</keyword>
<evidence type="ECO:0000313" key="18">
    <source>
        <dbReference type="Proteomes" id="UP000653454"/>
    </source>
</evidence>
<keyword evidence="5" id="KW-0479">Metal-binding</keyword>
<feature type="transmembrane region" description="Helical" evidence="15">
    <location>
        <begin position="312"/>
        <end position="333"/>
    </location>
</feature>
<name>A0A8S4FQT1_PLUXY</name>
<dbReference type="InterPro" id="IPR013057">
    <property type="entry name" value="AA_transpt_TM"/>
</dbReference>
<evidence type="ECO:0000256" key="12">
    <source>
        <dbReference type="ARBA" id="ARBA00023180"/>
    </source>
</evidence>
<dbReference type="Proteomes" id="UP000653454">
    <property type="component" value="Unassembled WGS sequence"/>
</dbReference>
<evidence type="ECO:0000256" key="7">
    <source>
        <dbReference type="ARBA" id="ARBA00022970"/>
    </source>
</evidence>
<keyword evidence="8 15" id="KW-1133">Transmembrane helix</keyword>
<evidence type="ECO:0000256" key="3">
    <source>
        <dbReference type="ARBA" id="ARBA00022448"/>
    </source>
</evidence>
<evidence type="ECO:0000256" key="9">
    <source>
        <dbReference type="ARBA" id="ARBA00023053"/>
    </source>
</evidence>
<evidence type="ECO:0000256" key="6">
    <source>
        <dbReference type="ARBA" id="ARBA00022753"/>
    </source>
</evidence>
<dbReference type="AlphaFoldDB" id="A0A8S4FQT1"/>
<proteinExistence type="inferred from homology"/>
<keyword evidence="13" id="KW-0458">Lysosome</keyword>
<keyword evidence="18" id="KW-1185">Reference proteome</keyword>
<feature type="transmembrane region" description="Helical" evidence="15">
    <location>
        <begin position="200"/>
        <end position="222"/>
    </location>
</feature>
<comment type="similarity">
    <text evidence="14">Belongs to the amino acid/polyamine transporter 2 family. SLC38A9 subfamily.</text>
</comment>
<keyword evidence="12" id="KW-0325">Glycoprotein</keyword>
<dbReference type="GO" id="GO:0046872">
    <property type="term" value="F:metal ion binding"/>
    <property type="evidence" value="ECO:0007669"/>
    <property type="project" value="UniProtKB-KW"/>
</dbReference>
<organism evidence="17 18">
    <name type="scientific">Plutella xylostella</name>
    <name type="common">Diamondback moth</name>
    <name type="synonym">Plutella maculipennis</name>
    <dbReference type="NCBI Taxonomy" id="51655"/>
    <lineage>
        <taxon>Eukaryota</taxon>
        <taxon>Metazoa</taxon>
        <taxon>Ecdysozoa</taxon>
        <taxon>Arthropoda</taxon>
        <taxon>Hexapoda</taxon>
        <taxon>Insecta</taxon>
        <taxon>Pterygota</taxon>
        <taxon>Neoptera</taxon>
        <taxon>Endopterygota</taxon>
        <taxon>Lepidoptera</taxon>
        <taxon>Glossata</taxon>
        <taxon>Ditrysia</taxon>
        <taxon>Yponomeutoidea</taxon>
        <taxon>Plutellidae</taxon>
        <taxon>Plutella</taxon>
    </lineage>
</organism>
<evidence type="ECO:0000313" key="17">
    <source>
        <dbReference type="EMBL" id="CAG9130787.1"/>
    </source>
</evidence>
<keyword evidence="9" id="KW-0915">Sodium</keyword>
<keyword evidence="10 15" id="KW-0472">Membrane</keyword>
<dbReference type="PANTHER" id="PTHR22950:SF244">
    <property type="entry name" value="NEUTRAL AMINO ACID TRANSPORTER 9"/>
    <property type="match status" value="1"/>
</dbReference>
<accession>A0A8S4FQT1</accession>
<protein>
    <submittedName>
        <fullName evidence="17">(diamondback moth) hypothetical protein</fullName>
    </submittedName>
</protein>
<reference evidence="17" key="1">
    <citation type="submission" date="2020-11" db="EMBL/GenBank/DDBJ databases">
        <authorList>
            <person name="Whiteford S."/>
        </authorList>
    </citation>
    <scope>NUCLEOTIDE SEQUENCE</scope>
</reference>
<feature type="transmembrane region" description="Helical" evidence="15">
    <location>
        <begin position="372"/>
        <end position="396"/>
    </location>
</feature>
<sequence length="398" mass="43188">MGSSLLTMAWGVERAGLAAALALLAGMGAACLFTAHTLLRVNKHHGGATCEVPALCRTLLGRTAETIAHGFSLLVLLGANIVYWILITNFLYFTVNYLMDLPTTYGTIYNTTLTCRTDLNGTVADTAGSPYWDLHSTVPVYVACLVFPLLISNNASFFTNFNSLGTLSVLYLLIFVIFKGSVWGINFNSTLVVTHAGKDAAALSGMLALSFYIHNIIITIMNNNDRQEKNGRDLTIAFVLVTITYTLVGTIFYICFPLVKTCIEDNLLNNFEMHDVMTAVARVLLLFQVITVYPLVAYMLRSEALLLLPLRGAGGALLVNVCIVTVCVLFACFCPNISTIIRYTGALSGLVHVFALPALLQARSLHVRGRLTAARAAPHAAVLLLGVANFAMQFFIDE</sequence>
<feature type="domain" description="Amino acid transporter transmembrane" evidence="16">
    <location>
        <begin position="1"/>
        <end position="366"/>
    </location>
</feature>
<evidence type="ECO:0000256" key="5">
    <source>
        <dbReference type="ARBA" id="ARBA00022723"/>
    </source>
</evidence>
<keyword evidence="3" id="KW-0813">Transport</keyword>
<evidence type="ECO:0000256" key="14">
    <source>
        <dbReference type="ARBA" id="ARBA00038442"/>
    </source>
</evidence>
<feature type="transmembrane region" description="Helical" evidence="15">
    <location>
        <begin position="339"/>
        <end position="360"/>
    </location>
</feature>
<comment type="subcellular location">
    <subcellularLocation>
        <location evidence="1">Late endosome membrane</location>
        <topology evidence="1">Multi-pass membrane protein</topology>
    </subcellularLocation>
    <subcellularLocation>
        <location evidence="2">Lysosome membrane</location>
        <topology evidence="2">Multi-pass membrane protein</topology>
    </subcellularLocation>
</comment>
<feature type="transmembrane region" description="Helical" evidence="15">
    <location>
        <begin position="138"/>
        <end position="157"/>
    </location>
</feature>
<dbReference type="PANTHER" id="PTHR22950">
    <property type="entry name" value="AMINO ACID TRANSPORTER"/>
    <property type="match status" value="1"/>
</dbReference>
<feature type="transmembrane region" description="Helical" evidence="15">
    <location>
        <begin position="279"/>
        <end position="300"/>
    </location>
</feature>
<evidence type="ECO:0000256" key="8">
    <source>
        <dbReference type="ARBA" id="ARBA00022989"/>
    </source>
</evidence>
<dbReference type="GO" id="GO:0005765">
    <property type="term" value="C:lysosomal membrane"/>
    <property type="evidence" value="ECO:0007669"/>
    <property type="project" value="UniProtKB-SubCell"/>
</dbReference>
<comment type="caution">
    <text evidence="17">The sequence shown here is derived from an EMBL/GenBank/DDBJ whole genome shotgun (WGS) entry which is preliminary data.</text>
</comment>
<dbReference type="GO" id="GO:0031902">
    <property type="term" value="C:late endosome membrane"/>
    <property type="evidence" value="ECO:0007669"/>
    <property type="project" value="UniProtKB-SubCell"/>
</dbReference>
<feature type="transmembrane region" description="Helical" evidence="15">
    <location>
        <begin position="71"/>
        <end position="93"/>
    </location>
</feature>
<keyword evidence="7" id="KW-0029">Amino-acid transport</keyword>
<dbReference type="GO" id="GO:0015179">
    <property type="term" value="F:L-amino acid transmembrane transporter activity"/>
    <property type="evidence" value="ECO:0007669"/>
    <property type="project" value="TreeGrafter"/>
</dbReference>
<evidence type="ECO:0000259" key="16">
    <source>
        <dbReference type="Pfam" id="PF01490"/>
    </source>
</evidence>
<keyword evidence="4 15" id="KW-0812">Transmembrane</keyword>
<keyword evidence="6" id="KW-0967">Endosome</keyword>
<feature type="transmembrane region" description="Helical" evidence="15">
    <location>
        <begin position="234"/>
        <end position="259"/>
    </location>
</feature>
<evidence type="ECO:0000256" key="11">
    <source>
        <dbReference type="ARBA" id="ARBA00023157"/>
    </source>
</evidence>
<evidence type="ECO:0000256" key="1">
    <source>
        <dbReference type="ARBA" id="ARBA00004107"/>
    </source>
</evidence>
<gene>
    <name evidence="17" type="ORF">PLXY2_LOCUS10009</name>
</gene>
<evidence type="ECO:0000256" key="10">
    <source>
        <dbReference type="ARBA" id="ARBA00023136"/>
    </source>
</evidence>
<dbReference type="EMBL" id="CAJHNJ030000042">
    <property type="protein sequence ID" value="CAG9130787.1"/>
    <property type="molecule type" value="Genomic_DNA"/>
</dbReference>
<evidence type="ECO:0000256" key="4">
    <source>
        <dbReference type="ARBA" id="ARBA00022692"/>
    </source>
</evidence>
<evidence type="ECO:0000256" key="2">
    <source>
        <dbReference type="ARBA" id="ARBA00004155"/>
    </source>
</evidence>
<evidence type="ECO:0000256" key="15">
    <source>
        <dbReference type="SAM" id="Phobius"/>
    </source>
</evidence>
<evidence type="ECO:0000256" key="13">
    <source>
        <dbReference type="ARBA" id="ARBA00023228"/>
    </source>
</evidence>
<feature type="transmembrane region" description="Helical" evidence="15">
    <location>
        <begin position="15"/>
        <end position="35"/>
    </location>
</feature>